<dbReference type="InterPro" id="IPR014284">
    <property type="entry name" value="RNA_pol_sigma-70_dom"/>
</dbReference>
<evidence type="ECO:0000259" key="1">
    <source>
        <dbReference type="Pfam" id="PF04545"/>
    </source>
</evidence>
<reference evidence="2 3" key="1">
    <citation type="submission" date="2024-03" db="EMBL/GenBank/DDBJ databases">
        <title>Human intestinal bacterial collection.</title>
        <authorList>
            <person name="Pauvert C."/>
            <person name="Hitch T.C.A."/>
            <person name="Clavel T."/>
        </authorList>
    </citation>
    <scope>NUCLEOTIDE SEQUENCE [LARGE SCALE GENOMIC DNA]</scope>
    <source>
        <strain evidence="2 3">CLA-AP-H29</strain>
    </source>
</reference>
<dbReference type="SUPFAM" id="SSF88659">
    <property type="entry name" value="Sigma3 and sigma4 domains of RNA polymerase sigma factors"/>
    <property type="match status" value="1"/>
</dbReference>
<dbReference type="Pfam" id="PF04545">
    <property type="entry name" value="Sigma70_r4"/>
    <property type="match status" value="1"/>
</dbReference>
<dbReference type="InterPro" id="IPR007630">
    <property type="entry name" value="RNA_pol_sigma70_r4"/>
</dbReference>
<evidence type="ECO:0000313" key="3">
    <source>
        <dbReference type="Proteomes" id="UP001464378"/>
    </source>
</evidence>
<sequence length="143" mass="16850">METPNRKFGEWGQFDRYCKLVLYHEAIDYLREMQRRRDMEISLDELSPADWDKLSVRDDYPCESYIFHSHGYDLRIDNELVAEAFAVLPQQEQSILILHCVMELNDVEIGRLMGMSKSAVQRHRTKTLKELRVKLMAIMPEGG</sequence>
<evidence type="ECO:0000313" key="2">
    <source>
        <dbReference type="EMBL" id="MEQ2444348.1"/>
    </source>
</evidence>
<dbReference type="Gene3D" id="1.20.140.160">
    <property type="match status" value="1"/>
</dbReference>
<keyword evidence="3" id="KW-1185">Reference proteome</keyword>
<proteinExistence type="predicted"/>
<dbReference type="EMBL" id="JBBMFK010000023">
    <property type="protein sequence ID" value="MEQ2444348.1"/>
    <property type="molecule type" value="Genomic_DNA"/>
</dbReference>
<dbReference type="InterPro" id="IPR013324">
    <property type="entry name" value="RNA_pol_sigma_r3/r4-like"/>
</dbReference>
<comment type="caution">
    <text evidence="2">The sequence shown here is derived from an EMBL/GenBank/DDBJ whole genome shotgun (WGS) entry which is preliminary data.</text>
</comment>
<accession>A0ABV1EAL4</accession>
<dbReference type="RefSeq" id="WP_087341453.1">
    <property type="nucleotide sequence ID" value="NZ_JBBMFK010000023.1"/>
</dbReference>
<feature type="domain" description="RNA polymerase sigma-70 region 4" evidence="1">
    <location>
        <begin position="84"/>
        <end position="132"/>
    </location>
</feature>
<dbReference type="NCBIfam" id="TIGR02937">
    <property type="entry name" value="sigma70-ECF"/>
    <property type="match status" value="1"/>
</dbReference>
<name>A0ABV1EAL4_9FIRM</name>
<dbReference type="Proteomes" id="UP001464378">
    <property type="component" value="Unassembled WGS sequence"/>
</dbReference>
<organism evidence="2 3">
    <name type="scientific">Pseudoflavonifractor intestinihominis</name>
    <dbReference type="NCBI Taxonomy" id="3133171"/>
    <lineage>
        <taxon>Bacteria</taxon>
        <taxon>Bacillati</taxon>
        <taxon>Bacillota</taxon>
        <taxon>Clostridia</taxon>
        <taxon>Eubacteriales</taxon>
        <taxon>Oscillospiraceae</taxon>
        <taxon>Pseudoflavonifractor</taxon>
    </lineage>
</organism>
<gene>
    <name evidence="2" type="ORF">WMO64_12835</name>
</gene>
<protein>
    <submittedName>
        <fullName evidence="2">Sigma-70 family RNA polymerase sigma factor</fullName>
    </submittedName>
</protein>